<sequence length="465" mass="48965">MVTFTYFAIFASLALFYFVEGTPQFTTCPSNPVCLSQPVTYECNSGAASLTWIVLDANGDSVGIPVGYSQFSPVGTTGSIGTQFNTVLINGTNSLGANITFTPTLSMSDYIVQCGGAGTLLVNCSIVIAGIPTPVENGAIAYGAPVSTYIRFSWVSSMSPCLSHYVLVVRSTSSMDDINYYNVSASSSTYTYLDLPLPSTNNTLYNFSVLAVDTGGRSSESIIRQIIFNVPGYVANLMLTQTDYPTDINNTVNITVSWNLQSYFSPIPGPLFYYIIYNVSDVPENTTVPQHISSRTLSGFTVGSEYTVGVAAVNPLGTGPTTTATITILATPPPPEIPSTSTSVASFTSGIRSTPSTTQTTPSVSATEGCNCASSTTLPIAVSVSVTFILTAILSSTLTLILTLLCVRSRSNKPVEQVELVEQAKRDEGGSTASVAVYDEITTTKGGATSSVPLTSNPAYGPLRN</sequence>
<dbReference type="InterPro" id="IPR036116">
    <property type="entry name" value="FN3_sf"/>
</dbReference>
<dbReference type="InterPro" id="IPR013783">
    <property type="entry name" value="Ig-like_fold"/>
</dbReference>
<evidence type="ECO:0000259" key="4">
    <source>
        <dbReference type="PROSITE" id="PS50853"/>
    </source>
</evidence>
<name>A0A1X7ULF7_AMPQE</name>
<reference evidence="5" key="1">
    <citation type="submission" date="2017-05" db="UniProtKB">
        <authorList>
            <consortium name="EnsemblMetazoa"/>
        </authorList>
    </citation>
    <scope>IDENTIFICATION</scope>
</reference>
<keyword evidence="2" id="KW-0472">Membrane</keyword>
<feature type="signal peptide" evidence="3">
    <location>
        <begin position="1"/>
        <end position="21"/>
    </location>
</feature>
<feature type="region of interest" description="Disordered" evidence="1">
    <location>
        <begin position="445"/>
        <end position="465"/>
    </location>
</feature>
<dbReference type="EnsemblMetazoa" id="Aqu2.1.28339_001">
    <property type="protein sequence ID" value="Aqu2.1.28339_001"/>
    <property type="gene ID" value="Aqu2.1.28339"/>
</dbReference>
<evidence type="ECO:0000256" key="3">
    <source>
        <dbReference type="SAM" id="SignalP"/>
    </source>
</evidence>
<dbReference type="InterPro" id="IPR003961">
    <property type="entry name" value="FN3_dom"/>
</dbReference>
<evidence type="ECO:0000256" key="2">
    <source>
        <dbReference type="SAM" id="Phobius"/>
    </source>
</evidence>
<dbReference type="PROSITE" id="PS50853">
    <property type="entry name" value="FN3"/>
    <property type="match status" value="1"/>
</dbReference>
<feature type="chain" id="PRO_5012665726" description="Fibronectin type-III domain-containing protein" evidence="3">
    <location>
        <begin position="22"/>
        <end position="465"/>
    </location>
</feature>
<dbReference type="AlphaFoldDB" id="A0A1X7ULF7"/>
<dbReference type="Gene3D" id="2.60.40.10">
    <property type="entry name" value="Immunoglobulins"/>
    <property type="match status" value="2"/>
</dbReference>
<dbReference type="SUPFAM" id="SSF49265">
    <property type="entry name" value="Fibronectin type III"/>
    <property type="match status" value="1"/>
</dbReference>
<keyword evidence="3" id="KW-0732">Signal</keyword>
<keyword evidence="2" id="KW-1133">Transmembrane helix</keyword>
<feature type="compositionally biased region" description="Polar residues" evidence="1">
    <location>
        <begin position="445"/>
        <end position="458"/>
    </location>
</feature>
<dbReference type="InParanoid" id="A0A1X7ULF7"/>
<feature type="domain" description="Fibronectin type-III" evidence="4">
    <location>
        <begin position="239"/>
        <end position="334"/>
    </location>
</feature>
<protein>
    <recommendedName>
        <fullName evidence="4">Fibronectin type-III domain-containing protein</fullName>
    </recommendedName>
</protein>
<accession>A0A1X7ULF7</accession>
<keyword evidence="2" id="KW-0812">Transmembrane</keyword>
<dbReference type="CDD" id="cd00063">
    <property type="entry name" value="FN3"/>
    <property type="match status" value="1"/>
</dbReference>
<organism evidence="5">
    <name type="scientific">Amphimedon queenslandica</name>
    <name type="common">Sponge</name>
    <dbReference type="NCBI Taxonomy" id="400682"/>
    <lineage>
        <taxon>Eukaryota</taxon>
        <taxon>Metazoa</taxon>
        <taxon>Porifera</taxon>
        <taxon>Demospongiae</taxon>
        <taxon>Heteroscleromorpha</taxon>
        <taxon>Haplosclerida</taxon>
        <taxon>Niphatidae</taxon>
        <taxon>Amphimedon</taxon>
    </lineage>
</organism>
<feature type="region of interest" description="Disordered" evidence="1">
    <location>
        <begin position="331"/>
        <end position="366"/>
    </location>
</feature>
<evidence type="ECO:0000313" key="5">
    <source>
        <dbReference type="EnsemblMetazoa" id="Aqu2.1.28339_001"/>
    </source>
</evidence>
<proteinExistence type="predicted"/>
<evidence type="ECO:0000256" key="1">
    <source>
        <dbReference type="SAM" id="MobiDB-lite"/>
    </source>
</evidence>
<feature type="compositionally biased region" description="Low complexity" evidence="1">
    <location>
        <begin position="353"/>
        <end position="366"/>
    </location>
</feature>
<feature type="transmembrane region" description="Helical" evidence="2">
    <location>
        <begin position="380"/>
        <end position="407"/>
    </location>
</feature>